<keyword evidence="4" id="KW-0347">Helicase</keyword>
<dbReference type="InterPro" id="IPR014013">
    <property type="entry name" value="Helic_SF1/SF2_ATP-bd_DinG/Rad3"/>
</dbReference>
<dbReference type="Proteomes" id="UP000294980">
    <property type="component" value="Unassembled WGS sequence"/>
</dbReference>
<dbReference type="PROSITE" id="PS51193">
    <property type="entry name" value="HELICASE_ATP_BIND_2"/>
    <property type="match status" value="1"/>
</dbReference>
<dbReference type="InterPro" id="IPR027417">
    <property type="entry name" value="P-loop_NTPase"/>
</dbReference>
<dbReference type="OrthoDB" id="9765586at2"/>
<feature type="domain" description="Helicase ATP-binding" evidence="11">
    <location>
        <begin position="178"/>
        <end position="423"/>
    </location>
</feature>
<keyword evidence="5" id="KW-0067">ATP-binding</keyword>
<keyword evidence="1" id="KW-0479">Metal-binding</keyword>
<comment type="caution">
    <text evidence="12">The sequence shown here is derived from an EMBL/GenBank/DDBJ whole genome shotgun (WGS) entry which is preliminary data.</text>
</comment>
<protein>
    <submittedName>
        <fullName evidence="12">DNA excision repair protein ERCC-2</fullName>
    </submittedName>
</protein>
<dbReference type="GO" id="GO:0046872">
    <property type="term" value="F:metal ion binding"/>
    <property type="evidence" value="ECO:0007669"/>
    <property type="project" value="UniProtKB-KW"/>
</dbReference>
<keyword evidence="9" id="KW-0413">Isomerase</keyword>
<evidence type="ECO:0000256" key="8">
    <source>
        <dbReference type="ARBA" id="ARBA00023125"/>
    </source>
</evidence>
<dbReference type="PANTHER" id="PTHR11472:SF34">
    <property type="entry name" value="REGULATOR OF TELOMERE ELONGATION HELICASE 1"/>
    <property type="match status" value="1"/>
</dbReference>
<keyword evidence="6" id="KW-0408">Iron</keyword>
<dbReference type="PANTHER" id="PTHR11472">
    <property type="entry name" value="DNA REPAIR DEAD HELICASE RAD3/XP-D SUBFAMILY MEMBER"/>
    <property type="match status" value="1"/>
</dbReference>
<dbReference type="GO" id="GO:0051536">
    <property type="term" value="F:iron-sulfur cluster binding"/>
    <property type="evidence" value="ECO:0007669"/>
    <property type="project" value="UniProtKB-KW"/>
</dbReference>
<evidence type="ECO:0000256" key="5">
    <source>
        <dbReference type="ARBA" id="ARBA00022840"/>
    </source>
</evidence>
<dbReference type="Gene3D" id="3.40.50.300">
    <property type="entry name" value="P-loop containing nucleotide triphosphate hydrolases"/>
    <property type="match status" value="2"/>
</dbReference>
<dbReference type="GO" id="GO:0003678">
    <property type="term" value="F:DNA helicase activity"/>
    <property type="evidence" value="ECO:0007669"/>
    <property type="project" value="InterPro"/>
</dbReference>
<keyword evidence="2" id="KW-0547">Nucleotide-binding</keyword>
<dbReference type="GO" id="GO:0005524">
    <property type="term" value="F:ATP binding"/>
    <property type="evidence" value="ECO:0007669"/>
    <property type="project" value="UniProtKB-KW"/>
</dbReference>
<dbReference type="InterPro" id="IPR011604">
    <property type="entry name" value="PDDEXK-like_dom_sf"/>
</dbReference>
<evidence type="ECO:0000256" key="4">
    <source>
        <dbReference type="ARBA" id="ARBA00022806"/>
    </source>
</evidence>
<dbReference type="InterPro" id="IPR045028">
    <property type="entry name" value="DinG/Rad3-like"/>
</dbReference>
<evidence type="ECO:0000256" key="2">
    <source>
        <dbReference type="ARBA" id="ARBA00022741"/>
    </source>
</evidence>
<dbReference type="SUPFAM" id="SSF52540">
    <property type="entry name" value="P-loop containing nucleoside triphosphate hydrolases"/>
    <property type="match status" value="1"/>
</dbReference>
<evidence type="ECO:0000256" key="1">
    <source>
        <dbReference type="ARBA" id="ARBA00022723"/>
    </source>
</evidence>
<evidence type="ECO:0000313" key="12">
    <source>
        <dbReference type="EMBL" id="TCO76786.1"/>
    </source>
</evidence>
<dbReference type="GO" id="GO:0016818">
    <property type="term" value="F:hydrolase activity, acting on acid anhydrides, in phosphorus-containing anhydrides"/>
    <property type="evidence" value="ECO:0007669"/>
    <property type="project" value="InterPro"/>
</dbReference>
<keyword evidence="8" id="KW-0238">DNA-binding</keyword>
<dbReference type="AlphaFoldDB" id="A0A4R2KZG4"/>
<organism evidence="12 13">
    <name type="scientific">Chromatocurvus halotolerans</name>
    <dbReference type="NCBI Taxonomy" id="1132028"/>
    <lineage>
        <taxon>Bacteria</taxon>
        <taxon>Pseudomonadati</taxon>
        <taxon>Pseudomonadota</taxon>
        <taxon>Gammaproteobacteria</taxon>
        <taxon>Cellvibrionales</taxon>
        <taxon>Halieaceae</taxon>
        <taxon>Chromatocurvus</taxon>
    </lineage>
</organism>
<comment type="similarity">
    <text evidence="10">Belongs to the helicase family. DinG subfamily.</text>
</comment>
<keyword evidence="3" id="KW-0378">Hydrolase</keyword>
<dbReference type="GO" id="GO:0006139">
    <property type="term" value="P:nucleobase-containing compound metabolic process"/>
    <property type="evidence" value="ECO:0007669"/>
    <property type="project" value="InterPro"/>
</dbReference>
<name>A0A4R2KZG4_9GAMM</name>
<evidence type="ECO:0000313" key="13">
    <source>
        <dbReference type="Proteomes" id="UP000294980"/>
    </source>
</evidence>
<evidence type="ECO:0000256" key="10">
    <source>
        <dbReference type="ARBA" id="ARBA00038058"/>
    </source>
</evidence>
<dbReference type="SMART" id="SM00491">
    <property type="entry name" value="HELICc2"/>
    <property type="match status" value="1"/>
</dbReference>
<dbReference type="Gene3D" id="1.10.30.20">
    <property type="entry name" value="Bacterial XPD DNA helicase, FeS cluster domain"/>
    <property type="match status" value="1"/>
</dbReference>
<proteinExistence type="inferred from homology"/>
<evidence type="ECO:0000256" key="3">
    <source>
        <dbReference type="ARBA" id="ARBA00022801"/>
    </source>
</evidence>
<gene>
    <name evidence="12" type="ORF">EV688_104241</name>
</gene>
<sequence length="756" mass="83687">MPEIRVSVRELAAFCHRAGDLDARFGPGPTAAEGIRGHRELAAARGDGYLAEYALETTYHRGDLTLHLRGRADGYLPSLPMIEEIKTCRIDPARLPAELSRLHLAQARLYAAMLAAAEGLDEVQVRLTWYDLTRREEHPLDQTYSAAELAEFLQRSCERYACWMAARLQHAAARDASIRVLAFPFREYRQGQRDVAELVYKCVHGGGQLMLEAPTGLGKTAAVLYPAIKGLAHDCHDVVVFCTAKHSGRDAAQDTLGRFAADGLIATTLTLTAKERICFSPGHACRADDCSYARGYYDKLPAAREDALQRRTLTQADVEALAREHALCPYQLGLDLLPWVDIAIADQHHVFSLHAAVAALAMHCASRWTVLVDEAHNLPARARGMYSASLSGDVAAAHRVLRGAPRRAVAALDTALQTLFLAHVRPHEDYAVLPQPPAAVLASMQTVIAAIAEQLARPGAPPRPHPDVQALYFALLHFVRLSDLAADDFCCELLAQDGNRLRLNCIDPARMLAQRHAALHAVVVFSATLSPDGWMRAVLGLDERAVFRRCASPFQPHQLRVTIEPQIDTRLPQRERSRPRLLARLVQWLETQPGNCLVFFPSHRYLQDCVEALRPLLQGRQLWVQPVPGAAAPPGELRELLRTQRNVCALCLLGGSYSEGIDLPGDQLRSVVLVGPGLPQPDRDNRLQRDYFQRRHGDGFRYASLYPAMQRVNQSLGRVVRGDADCGAALLIDGRYARPEYRALLSGHWEYRAPGD</sequence>
<dbReference type="Pfam" id="PF13307">
    <property type="entry name" value="Helicase_C_2"/>
    <property type="match status" value="1"/>
</dbReference>
<evidence type="ECO:0000256" key="7">
    <source>
        <dbReference type="ARBA" id="ARBA00023014"/>
    </source>
</evidence>
<evidence type="ECO:0000256" key="6">
    <source>
        <dbReference type="ARBA" id="ARBA00023004"/>
    </source>
</evidence>
<dbReference type="Gene3D" id="3.90.320.10">
    <property type="match status" value="1"/>
</dbReference>
<dbReference type="EMBL" id="SLWX01000004">
    <property type="protein sequence ID" value="TCO76786.1"/>
    <property type="molecule type" value="Genomic_DNA"/>
</dbReference>
<accession>A0A4R2KZG4</accession>
<evidence type="ECO:0000256" key="9">
    <source>
        <dbReference type="ARBA" id="ARBA00023235"/>
    </source>
</evidence>
<dbReference type="InterPro" id="IPR042493">
    <property type="entry name" value="XPD_DNA_FeS"/>
</dbReference>
<keyword evidence="7" id="KW-0411">Iron-sulfur</keyword>
<dbReference type="Gene3D" id="1.10.275.40">
    <property type="match status" value="1"/>
</dbReference>
<dbReference type="InterPro" id="IPR006555">
    <property type="entry name" value="ATP-dep_Helicase_C"/>
</dbReference>
<dbReference type="GO" id="GO:0003677">
    <property type="term" value="F:DNA binding"/>
    <property type="evidence" value="ECO:0007669"/>
    <property type="project" value="UniProtKB-KW"/>
</dbReference>
<dbReference type="InterPro" id="IPR010614">
    <property type="entry name" value="RAD3-like_helicase_DEAD"/>
</dbReference>
<evidence type="ECO:0000259" key="11">
    <source>
        <dbReference type="PROSITE" id="PS51193"/>
    </source>
</evidence>
<reference evidence="12 13" key="1">
    <citation type="submission" date="2019-03" db="EMBL/GenBank/DDBJ databases">
        <title>Genomic Encyclopedia of Type Strains, Phase IV (KMG-IV): sequencing the most valuable type-strain genomes for metagenomic binning, comparative biology and taxonomic classification.</title>
        <authorList>
            <person name="Goeker M."/>
        </authorList>
    </citation>
    <scope>NUCLEOTIDE SEQUENCE [LARGE SCALE GENOMIC DNA]</scope>
    <source>
        <strain evidence="12 13">DSM 23344</strain>
    </source>
</reference>
<keyword evidence="13" id="KW-1185">Reference proteome</keyword>
<dbReference type="RefSeq" id="WP_117315143.1">
    <property type="nucleotide sequence ID" value="NZ_QQSW01000002.1"/>
</dbReference>
<dbReference type="Pfam" id="PF06733">
    <property type="entry name" value="DEAD_2"/>
    <property type="match status" value="1"/>
</dbReference>